<dbReference type="EMBL" id="JASBWR010000040">
    <property type="protein sequence ID" value="KAJ9104336.1"/>
    <property type="molecule type" value="Genomic_DNA"/>
</dbReference>
<accession>A0ACC2W0D6</accession>
<name>A0ACC2W0D6_9TREE</name>
<protein>
    <submittedName>
        <fullName evidence="1">Uncharacterized protein</fullName>
    </submittedName>
</protein>
<gene>
    <name evidence="1" type="ORF">QFC19_003977</name>
</gene>
<proteinExistence type="predicted"/>
<sequence length="603" mass="66994">MPLIVPPAGNLLSNTLTYLDAWNTILKRVRVNPNRSAGGLVIFAAIDLDALLASRILVSLLRQEDIPYTLIPIGGYSELEARKNQIFGIDPNADENDQVVSRDCEVHTLILLSLGSLLPIAGYFPLETGCHIHLIDAHRPYNLDNLFGASVNDGRGGDAGVGVASRNASRRNGTYEEGEGEQYGRIWVWTDGEESRLNNVKTSWEKLEYEPDSESSSDESSSESETDEDGEEEGENEEGSATEVEDEEEEGRLRRNAKRKSSRVPNESKRKKGRKSNDQDRPRRLTTAARRLHAERVQKYYHAGTSFGLSVAECCYLLASELERGDNDLLWYAILGLTHQYVVSRIDRDEYDERHTLYIDEVARLNAPLTTASGLLATGDPDNMTISQSEELRFVLFRHWNLYDAMLHSGYVAGRLGVWRDKGRKQLTGLLAKMGYSLRQCQQSYAHMDIALKTTLRDQLEAIAPEYGLVESTYPSFMRAFGYRCPQLSAADAVEGLNALLEAATGVKIEVEQEGGKGGGEWFGGSKIWSTGVNSGPRGGAAKSADVGRNATQNELDEMDKNDKLEQRQSERNFWICYDALQEYVFAILLKACGSLIASKPTG</sequence>
<evidence type="ECO:0000313" key="1">
    <source>
        <dbReference type="EMBL" id="KAJ9104336.1"/>
    </source>
</evidence>
<organism evidence="1 2">
    <name type="scientific">Naganishia cerealis</name>
    <dbReference type="NCBI Taxonomy" id="610337"/>
    <lineage>
        <taxon>Eukaryota</taxon>
        <taxon>Fungi</taxon>
        <taxon>Dikarya</taxon>
        <taxon>Basidiomycota</taxon>
        <taxon>Agaricomycotina</taxon>
        <taxon>Tremellomycetes</taxon>
        <taxon>Filobasidiales</taxon>
        <taxon>Filobasidiaceae</taxon>
        <taxon>Naganishia</taxon>
    </lineage>
</organism>
<comment type="caution">
    <text evidence="1">The sequence shown here is derived from an EMBL/GenBank/DDBJ whole genome shotgun (WGS) entry which is preliminary data.</text>
</comment>
<reference evidence="1" key="1">
    <citation type="submission" date="2023-04" db="EMBL/GenBank/DDBJ databases">
        <title>Draft Genome sequencing of Naganishia species isolated from polar environments using Oxford Nanopore Technology.</title>
        <authorList>
            <person name="Leo P."/>
            <person name="Venkateswaran K."/>
        </authorList>
    </citation>
    <scope>NUCLEOTIDE SEQUENCE</scope>
    <source>
        <strain evidence="1">MNA-CCFEE 5261</strain>
    </source>
</reference>
<dbReference type="Proteomes" id="UP001241377">
    <property type="component" value="Unassembled WGS sequence"/>
</dbReference>
<keyword evidence="2" id="KW-1185">Reference proteome</keyword>
<evidence type="ECO:0000313" key="2">
    <source>
        <dbReference type="Proteomes" id="UP001241377"/>
    </source>
</evidence>